<evidence type="ECO:0008006" key="4">
    <source>
        <dbReference type="Google" id="ProtNLM"/>
    </source>
</evidence>
<dbReference type="EMBL" id="GL876966">
    <property type="protein sequence ID" value="KLU82405.1"/>
    <property type="molecule type" value="Genomic_DNA"/>
</dbReference>
<reference evidence="1" key="2">
    <citation type="submission" date="2010-05" db="EMBL/GenBank/DDBJ databases">
        <title>The Genome Sequence of Magnaporthe poae strain ATCC 64411.</title>
        <authorList>
            <consortium name="The Broad Institute Genome Sequencing Platform"/>
            <consortium name="Broad Institute Genome Sequencing Center for Infectious Disease"/>
            <person name="Ma L.-J."/>
            <person name="Dead R."/>
            <person name="Young S."/>
            <person name="Zeng Q."/>
            <person name="Koehrsen M."/>
            <person name="Alvarado L."/>
            <person name="Berlin A."/>
            <person name="Chapman S.B."/>
            <person name="Chen Z."/>
            <person name="Freedman E."/>
            <person name="Gellesch M."/>
            <person name="Goldberg J."/>
            <person name="Griggs A."/>
            <person name="Gujja S."/>
            <person name="Heilman E.R."/>
            <person name="Heiman D."/>
            <person name="Hepburn T."/>
            <person name="Howarth C."/>
            <person name="Jen D."/>
            <person name="Larson L."/>
            <person name="Mehta T."/>
            <person name="Neiman D."/>
            <person name="Pearson M."/>
            <person name="Roberts A."/>
            <person name="Saif S."/>
            <person name="Shea T."/>
            <person name="Shenoy N."/>
            <person name="Sisk P."/>
            <person name="Stolte C."/>
            <person name="Sykes S."/>
            <person name="Walk T."/>
            <person name="White J."/>
            <person name="Yandava C."/>
            <person name="Haas B."/>
            <person name="Nusbaum C."/>
            <person name="Birren B."/>
        </authorList>
    </citation>
    <scope>NUCLEOTIDE SEQUENCE</scope>
    <source>
        <strain evidence="1">ATCC 64411</strain>
    </source>
</reference>
<organism evidence="2 3">
    <name type="scientific">Magnaporthiopsis poae (strain ATCC 64411 / 73-15)</name>
    <name type="common">Kentucky bluegrass fungus</name>
    <name type="synonym">Magnaporthe poae</name>
    <dbReference type="NCBI Taxonomy" id="644358"/>
    <lineage>
        <taxon>Eukaryota</taxon>
        <taxon>Fungi</taxon>
        <taxon>Dikarya</taxon>
        <taxon>Ascomycota</taxon>
        <taxon>Pezizomycotina</taxon>
        <taxon>Sordariomycetes</taxon>
        <taxon>Sordariomycetidae</taxon>
        <taxon>Magnaporthales</taxon>
        <taxon>Magnaporthaceae</taxon>
        <taxon>Magnaporthiopsis</taxon>
    </lineage>
</organism>
<dbReference type="InterPro" id="IPR043129">
    <property type="entry name" value="ATPase_NBD"/>
</dbReference>
<reference evidence="1" key="3">
    <citation type="submission" date="2011-03" db="EMBL/GenBank/DDBJ databases">
        <title>Annotation of Magnaporthe poae ATCC 64411.</title>
        <authorList>
            <person name="Ma L.-J."/>
            <person name="Dead R."/>
            <person name="Young S.K."/>
            <person name="Zeng Q."/>
            <person name="Gargeya S."/>
            <person name="Fitzgerald M."/>
            <person name="Haas B."/>
            <person name="Abouelleil A."/>
            <person name="Alvarado L."/>
            <person name="Arachchi H.M."/>
            <person name="Berlin A."/>
            <person name="Brown A."/>
            <person name="Chapman S.B."/>
            <person name="Chen Z."/>
            <person name="Dunbar C."/>
            <person name="Freedman E."/>
            <person name="Gearin G."/>
            <person name="Gellesch M."/>
            <person name="Goldberg J."/>
            <person name="Griggs A."/>
            <person name="Gujja S."/>
            <person name="Heiman D."/>
            <person name="Howarth C."/>
            <person name="Larson L."/>
            <person name="Lui A."/>
            <person name="MacDonald P.J.P."/>
            <person name="Mehta T."/>
            <person name="Montmayeur A."/>
            <person name="Murphy C."/>
            <person name="Neiman D."/>
            <person name="Pearson M."/>
            <person name="Priest M."/>
            <person name="Roberts A."/>
            <person name="Saif S."/>
            <person name="Shea T."/>
            <person name="Shenoy N."/>
            <person name="Sisk P."/>
            <person name="Stolte C."/>
            <person name="Sykes S."/>
            <person name="Yandava C."/>
            <person name="Wortman J."/>
            <person name="Nusbaum C."/>
            <person name="Birren B."/>
        </authorList>
    </citation>
    <scope>NUCLEOTIDE SEQUENCE</scope>
    <source>
        <strain evidence="1">ATCC 64411</strain>
    </source>
</reference>
<evidence type="ECO:0000313" key="3">
    <source>
        <dbReference type="Proteomes" id="UP000011715"/>
    </source>
</evidence>
<gene>
    <name evidence="1" type="ORF">MAPG_01477</name>
</gene>
<dbReference type="EMBL" id="ADBL01000356">
    <property type="status" value="NOT_ANNOTATED_CDS"/>
    <property type="molecule type" value="Genomic_DNA"/>
</dbReference>
<dbReference type="Proteomes" id="UP000011715">
    <property type="component" value="Unassembled WGS sequence"/>
</dbReference>
<reference evidence="2" key="4">
    <citation type="journal article" date="2015" name="G3 (Bethesda)">
        <title>Genome sequences of three phytopathogenic species of the Magnaporthaceae family of fungi.</title>
        <authorList>
            <person name="Okagaki L.H."/>
            <person name="Nunes C.C."/>
            <person name="Sailsbery J."/>
            <person name="Clay B."/>
            <person name="Brown D."/>
            <person name="John T."/>
            <person name="Oh Y."/>
            <person name="Young N."/>
            <person name="Fitzgerald M."/>
            <person name="Haas B.J."/>
            <person name="Zeng Q."/>
            <person name="Young S."/>
            <person name="Adiconis X."/>
            <person name="Fan L."/>
            <person name="Levin J.Z."/>
            <person name="Mitchell T.K."/>
            <person name="Okubara P.A."/>
            <person name="Farman M.L."/>
            <person name="Kohn L.M."/>
            <person name="Birren B."/>
            <person name="Ma L.-J."/>
            <person name="Dean R.A."/>
        </authorList>
    </citation>
    <scope>NUCLEOTIDE SEQUENCE</scope>
    <source>
        <strain evidence="2">ATCC 64411 / 73-15</strain>
    </source>
</reference>
<sequence>MSANARKGGRKLQAVHLGIDHGTTFTRARLLPKGKNSKPEVVSESVGARNEFDSKHRIRGSQTMPDFPAFCLPGKWGEEMPSSFEIQQSPNRVPLKLASLIFDDQNDIVTGKPRSTLLSLMPRQHENLITFKKGDADFDEKLKETWKAHFENIRDRVLSLCEECGYELASLTTTLPDWANDEKVDRIYDDIIHGVFGDHIPASQFFHVNEAQAMARCLIKEQLSRGNSQLAKLVGERSTLLVVDIGGTAMNACLVEVCRDEETILTTVELESFGCFGGSELWEMAIADALARQIPHAGDEVLSAYLSDFTDNKAVIQSPDDIIRLNYKGEVTELIQKDARLCFDQAFKKALDHLDNKLRHIFNRLAQASRLQDLAMVFTGGSFNTHCIYTHVSSLVRTLDPDGKSAPIFLNQLMHTHIPDPTGLIARGAVYAANTTKTVRHFMDGAAFGVQSCLTKDHLWVTDVPALVGNFAPDGLRGEYPGYKLRKREKLESIALKIVCDPLHGYDRFDDDTLSYLNCYDLYVVDEEETDTQGSYRWYLDSWASRGPIYGLTLIIEYVDGEWKDGTGQVGARKEWTIPLRYDIGTGCVLPDQPKVKETAWEVFYT</sequence>
<reference evidence="2" key="5">
    <citation type="submission" date="2015-06" db="UniProtKB">
        <authorList>
            <consortium name="EnsemblFungi"/>
        </authorList>
    </citation>
    <scope>IDENTIFICATION</scope>
    <source>
        <strain evidence="2">ATCC 64411</strain>
    </source>
</reference>
<evidence type="ECO:0000313" key="2">
    <source>
        <dbReference type="EnsemblFungi" id="MAPG_01477T0"/>
    </source>
</evidence>
<dbReference type="SUPFAM" id="SSF53067">
    <property type="entry name" value="Actin-like ATPase domain"/>
    <property type="match status" value="1"/>
</dbReference>
<proteinExistence type="predicted"/>
<protein>
    <recommendedName>
        <fullName evidence="4">Hsp70-like protein</fullName>
    </recommendedName>
</protein>
<accession>A0A0C4DNT2</accession>
<dbReference type="EnsemblFungi" id="MAPG_01477T0">
    <property type="protein sequence ID" value="MAPG_01477T0"/>
    <property type="gene ID" value="MAPG_01477"/>
</dbReference>
<dbReference type="VEuPathDB" id="FungiDB:MAPG_01477"/>
<dbReference type="OrthoDB" id="3819888at2759"/>
<name>A0A0C4DNT2_MAGP6</name>
<evidence type="ECO:0000313" key="1">
    <source>
        <dbReference type="EMBL" id="KLU82405.1"/>
    </source>
</evidence>
<keyword evidence="3" id="KW-1185">Reference proteome</keyword>
<dbReference type="AlphaFoldDB" id="A0A0C4DNT2"/>
<reference evidence="3" key="1">
    <citation type="submission" date="2010-05" db="EMBL/GenBank/DDBJ databases">
        <title>The genome sequence of Magnaporthe poae strain ATCC 64411.</title>
        <authorList>
            <person name="Ma L.-J."/>
            <person name="Dead R."/>
            <person name="Young S."/>
            <person name="Zeng Q."/>
            <person name="Koehrsen M."/>
            <person name="Alvarado L."/>
            <person name="Berlin A."/>
            <person name="Chapman S.B."/>
            <person name="Chen Z."/>
            <person name="Freedman E."/>
            <person name="Gellesch M."/>
            <person name="Goldberg J."/>
            <person name="Griggs A."/>
            <person name="Gujja S."/>
            <person name="Heilman E.R."/>
            <person name="Heiman D."/>
            <person name="Hepburn T."/>
            <person name="Howarth C."/>
            <person name="Jen D."/>
            <person name="Larson L."/>
            <person name="Mehta T."/>
            <person name="Neiman D."/>
            <person name="Pearson M."/>
            <person name="Roberts A."/>
            <person name="Saif S."/>
            <person name="Shea T."/>
            <person name="Shenoy N."/>
            <person name="Sisk P."/>
            <person name="Stolte C."/>
            <person name="Sykes S."/>
            <person name="Walk T."/>
            <person name="White J."/>
            <person name="Yandava C."/>
            <person name="Haas B."/>
            <person name="Nusbaum C."/>
            <person name="Birren B."/>
        </authorList>
    </citation>
    <scope>NUCLEOTIDE SEQUENCE [LARGE SCALE GENOMIC DNA]</scope>
    <source>
        <strain evidence="3">ATCC 64411 / 73-15</strain>
    </source>
</reference>
<dbReference type="STRING" id="644358.A0A0C4DNT2"/>
<dbReference type="eggNOG" id="ENOG502RS8J">
    <property type="taxonomic scope" value="Eukaryota"/>
</dbReference>